<feature type="compositionally biased region" description="Basic and acidic residues" evidence="1">
    <location>
        <begin position="32"/>
        <end position="44"/>
    </location>
</feature>
<evidence type="ECO:0000256" key="1">
    <source>
        <dbReference type="SAM" id="MobiDB-lite"/>
    </source>
</evidence>
<name>A0AAD9R047_ACRCE</name>
<protein>
    <submittedName>
        <fullName evidence="2">Uncharacterized protein</fullName>
    </submittedName>
</protein>
<dbReference type="Proteomes" id="UP001249851">
    <property type="component" value="Unassembled WGS sequence"/>
</dbReference>
<sequence>MSLQKITSDSGICLSAEKHKLKPLCGGSRSNSDSEHSSNEEKEYRRRHSKKTSRIPVRVSPQNSGSDSSDEDHVRLKSTETDSGINLKQRQGKELSIKEVLLTKSTRPSPRETRASALRKQAHLKKAASSDYVKKT</sequence>
<feature type="region of interest" description="Disordered" evidence="1">
    <location>
        <begin position="1"/>
        <end position="136"/>
    </location>
</feature>
<comment type="caution">
    <text evidence="2">The sequence shown here is derived from an EMBL/GenBank/DDBJ whole genome shotgun (WGS) entry which is preliminary data.</text>
</comment>
<reference evidence="2" key="2">
    <citation type="journal article" date="2023" name="Science">
        <title>Genomic signatures of disease resistance in endangered staghorn corals.</title>
        <authorList>
            <person name="Vollmer S.V."/>
            <person name="Selwyn J.D."/>
            <person name="Despard B.A."/>
            <person name="Roesel C.L."/>
        </authorList>
    </citation>
    <scope>NUCLEOTIDE SEQUENCE</scope>
    <source>
        <strain evidence="2">K2</strain>
    </source>
</reference>
<accession>A0AAD9R047</accession>
<evidence type="ECO:0000313" key="2">
    <source>
        <dbReference type="EMBL" id="KAK2570600.1"/>
    </source>
</evidence>
<dbReference type="EMBL" id="JARQWQ010000007">
    <property type="protein sequence ID" value="KAK2570600.1"/>
    <property type="molecule type" value="Genomic_DNA"/>
</dbReference>
<dbReference type="AlphaFoldDB" id="A0AAD9R047"/>
<feature type="compositionally biased region" description="Polar residues" evidence="1">
    <location>
        <begin position="1"/>
        <end position="10"/>
    </location>
</feature>
<evidence type="ECO:0000313" key="3">
    <source>
        <dbReference type="Proteomes" id="UP001249851"/>
    </source>
</evidence>
<feature type="compositionally biased region" description="Basic and acidic residues" evidence="1">
    <location>
        <begin position="71"/>
        <end position="80"/>
    </location>
</feature>
<reference evidence="2" key="1">
    <citation type="journal article" date="2023" name="G3 (Bethesda)">
        <title>Whole genome assembly and annotation of the endangered Caribbean coral Acropora cervicornis.</title>
        <authorList>
            <person name="Selwyn J.D."/>
            <person name="Vollmer S.V."/>
        </authorList>
    </citation>
    <scope>NUCLEOTIDE SEQUENCE</scope>
    <source>
        <strain evidence="2">K2</strain>
    </source>
</reference>
<keyword evidence="3" id="KW-1185">Reference proteome</keyword>
<gene>
    <name evidence="2" type="ORF">P5673_004283</name>
</gene>
<feature type="non-terminal residue" evidence="2">
    <location>
        <position position="1"/>
    </location>
</feature>
<organism evidence="2 3">
    <name type="scientific">Acropora cervicornis</name>
    <name type="common">Staghorn coral</name>
    <dbReference type="NCBI Taxonomy" id="6130"/>
    <lineage>
        <taxon>Eukaryota</taxon>
        <taxon>Metazoa</taxon>
        <taxon>Cnidaria</taxon>
        <taxon>Anthozoa</taxon>
        <taxon>Hexacorallia</taxon>
        <taxon>Scleractinia</taxon>
        <taxon>Astrocoeniina</taxon>
        <taxon>Acroporidae</taxon>
        <taxon>Acropora</taxon>
    </lineage>
</organism>
<proteinExistence type="predicted"/>